<name>A0A1B1AYH8_9ACTN</name>
<sequence length="143" mass="14893">MLSEALAALAAAGGTAVVQAAGTDAWAEVRQRVARLLGQGSHEGELDELQRLDRTAAAVVAAGEDATVIREAAIWQVRFETLLERLDGAERTDAAAELRALADRISARSRTGGGVLSGNVFHGPTAVQTGNGNRQDNRFDGGS</sequence>
<dbReference type="AlphaFoldDB" id="A0A1B1AYH8"/>
<evidence type="ECO:0000313" key="3">
    <source>
        <dbReference type="Proteomes" id="UP000092659"/>
    </source>
</evidence>
<evidence type="ECO:0000313" key="2">
    <source>
        <dbReference type="EMBL" id="ANP51591.1"/>
    </source>
</evidence>
<dbReference type="Proteomes" id="UP000092659">
    <property type="component" value="Chromosome"/>
</dbReference>
<gene>
    <name evidence="2" type="ORF">AVL59_20070</name>
</gene>
<dbReference type="EMBL" id="CP016279">
    <property type="protein sequence ID" value="ANP51591.1"/>
    <property type="molecule type" value="Genomic_DNA"/>
</dbReference>
<accession>A0A1B1AYH8</accession>
<organism evidence="2 3">
    <name type="scientific">Streptomyces griseochromogenes</name>
    <dbReference type="NCBI Taxonomy" id="68214"/>
    <lineage>
        <taxon>Bacteria</taxon>
        <taxon>Bacillati</taxon>
        <taxon>Actinomycetota</taxon>
        <taxon>Actinomycetes</taxon>
        <taxon>Kitasatosporales</taxon>
        <taxon>Streptomycetaceae</taxon>
        <taxon>Streptomyces</taxon>
    </lineage>
</organism>
<protein>
    <submittedName>
        <fullName evidence="2">Uncharacterized protein</fullName>
    </submittedName>
</protein>
<proteinExistence type="predicted"/>
<reference evidence="2 3" key="1">
    <citation type="submission" date="2016-06" db="EMBL/GenBank/DDBJ databases">
        <title>Complete genome sequence of Streptomyces griseochromogenes ATCC 14511, the Blasticidin S producer.</title>
        <authorList>
            <person name="Wu L."/>
        </authorList>
    </citation>
    <scope>NUCLEOTIDE SEQUENCE [LARGE SCALE GENOMIC DNA]</scope>
    <source>
        <strain evidence="2 3">ATCC 14511</strain>
    </source>
</reference>
<feature type="region of interest" description="Disordered" evidence="1">
    <location>
        <begin position="113"/>
        <end position="143"/>
    </location>
</feature>
<dbReference type="KEGG" id="sgs:AVL59_20070"/>
<evidence type="ECO:0000256" key="1">
    <source>
        <dbReference type="SAM" id="MobiDB-lite"/>
    </source>
</evidence>